<dbReference type="GO" id="GO:0070939">
    <property type="term" value="C:Dsl1/NZR complex"/>
    <property type="evidence" value="ECO:0007669"/>
    <property type="project" value="InterPro"/>
</dbReference>
<dbReference type="OrthoDB" id="407410at2759"/>
<reference evidence="1" key="1">
    <citation type="submission" date="2020-12" db="EMBL/GenBank/DDBJ databases">
        <authorList>
            <person name="Iha C."/>
        </authorList>
    </citation>
    <scope>NUCLEOTIDE SEQUENCE</scope>
</reference>
<dbReference type="Gene3D" id="1.20.58.670">
    <property type="entry name" value="Dsl1p vesicle tethering complex, Tip20p subunit, domain D"/>
    <property type="match status" value="1"/>
</dbReference>
<dbReference type="AlphaFoldDB" id="A0A8S1IWF1"/>
<organism evidence="1 2">
    <name type="scientific">Ostreobium quekettii</name>
    <dbReference type="NCBI Taxonomy" id="121088"/>
    <lineage>
        <taxon>Eukaryota</taxon>
        <taxon>Viridiplantae</taxon>
        <taxon>Chlorophyta</taxon>
        <taxon>core chlorophytes</taxon>
        <taxon>Ulvophyceae</taxon>
        <taxon>TCBD clade</taxon>
        <taxon>Bryopsidales</taxon>
        <taxon>Ostreobineae</taxon>
        <taxon>Ostreobiaceae</taxon>
        <taxon>Ostreobium</taxon>
    </lineage>
</organism>
<dbReference type="GO" id="GO:0006888">
    <property type="term" value="P:endoplasmic reticulum to Golgi vesicle-mediated transport"/>
    <property type="evidence" value="ECO:0007669"/>
    <property type="project" value="InterPro"/>
</dbReference>
<dbReference type="Proteomes" id="UP000708148">
    <property type="component" value="Unassembled WGS sequence"/>
</dbReference>
<dbReference type="PANTHER" id="PTHR13520">
    <property type="entry name" value="RAD50-INTERACTING PROTEIN 1 RINT-1"/>
    <property type="match status" value="1"/>
</dbReference>
<dbReference type="Pfam" id="PF04437">
    <property type="entry name" value="RINT1_TIP1"/>
    <property type="match status" value="1"/>
</dbReference>
<name>A0A8S1IWF1_9CHLO</name>
<dbReference type="InterPro" id="IPR042044">
    <property type="entry name" value="EXOC6PINT-1/Sec15/Tip20_C_dom2"/>
</dbReference>
<keyword evidence="2" id="KW-1185">Reference proteome</keyword>
<proteinExistence type="predicted"/>
<dbReference type="GO" id="GO:0060628">
    <property type="term" value="P:regulation of ER to Golgi vesicle-mediated transport"/>
    <property type="evidence" value="ECO:0007669"/>
    <property type="project" value="TreeGrafter"/>
</dbReference>
<dbReference type="PROSITE" id="PS51386">
    <property type="entry name" value="RINT1_TIP20"/>
    <property type="match status" value="1"/>
</dbReference>
<evidence type="ECO:0000313" key="1">
    <source>
        <dbReference type="EMBL" id="CAD7699268.1"/>
    </source>
</evidence>
<dbReference type="GO" id="GO:0006890">
    <property type="term" value="P:retrograde vesicle-mediated transport, Golgi to endoplasmic reticulum"/>
    <property type="evidence" value="ECO:0007669"/>
    <property type="project" value="InterPro"/>
</dbReference>
<gene>
    <name evidence="1" type="ORF">OSTQU699_LOCUS4627</name>
</gene>
<protein>
    <submittedName>
        <fullName evidence="1">Uncharacterized protein</fullName>
    </submittedName>
</protein>
<dbReference type="PANTHER" id="PTHR13520:SF0">
    <property type="entry name" value="RAD50-INTERACTING PROTEIN 1"/>
    <property type="match status" value="1"/>
</dbReference>
<sequence>MRRIVGVGEIFALFDLSWVWCLLRHLPAHFHDRKQLHLFSSADGAQTSAVTPTLAEAIVQLHERFAMLSTLMDVVCFREVWRAVAMAATRVMFNDVATEAHFSQQGALLFKADCEALMEVFRPFTPRPHTHMKELHEACILLNLPTDTARQVYEDSKAPSPRNGVSALLKSLGVVRLKPEQAICVLLQRI</sequence>
<comment type="caution">
    <text evidence="1">The sequence shown here is derived from an EMBL/GenBank/DDBJ whole genome shotgun (WGS) entry which is preliminary data.</text>
</comment>
<evidence type="ECO:0000313" key="2">
    <source>
        <dbReference type="Proteomes" id="UP000708148"/>
    </source>
</evidence>
<dbReference type="EMBL" id="CAJHUC010000983">
    <property type="protein sequence ID" value="CAD7699268.1"/>
    <property type="molecule type" value="Genomic_DNA"/>
</dbReference>
<accession>A0A8S1IWF1</accession>
<dbReference type="InterPro" id="IPR007528">
    <property type="entry name" value="RINT1_Tip20"/>
</dbReference>